<feature type="non-terminal residue" evidence="1">
    <location>
        <position position="1"/>
    </location>
</feature>
<sequence>TPEMLGEEEVDIRKYAAEVGSAIATGASPIGEAAAVGAELDITVSDMGLGVDYVETFVVVMDGTHGIILIEKAAYEDYDPATDEYAFPNPYGWCDDGSSPWNRTEDIITGAQLTYLLSEFDSNIYPTNTEIFGEPLGRGDEGQKVWILIHNIRGDSYYDMENYTSYIAGYFSASEDAENNKNMMHIDSYDWEQYC</sequence>
<proteinExistence type="predicted"/>
<evidence type="ECO:0000313" key="1">
    <source>
        <dbReference type="EMBL" id="GAI93632.1"/>
    </source>
</evidence>
<name>X1SKQ8_9ZZZZ</name>
<reference evidence="1" key="1">
    <citation type="journal article" date="2014" name="Front. Microbiol.">
        <title>High frequency of phylogenetically diverse reductive dehalogenase-homologous genes in deep subseafloor sedimentary metagenomes.</title>
        <authorList>
            <person name="Kawai M."/>
            <person name="Futagami T."/>
            <person name="Toyoda A."/>
            <person name="Takaki Y."/>
            <person name="Nishi S."/>
            <person name="Hori S."/>
            <person name="Arai W."/>
            <person name="Tsubouchi T."/>
            <person name="Morono Y."/>
            <person name="Uchiyama I."/>
            <person name="Ito T."/>
            <person name="Fujiyama A."/>
            <person name="Inagaki F."/>
            <person name="Takami H."/>
        </authorList>
    </citation>
    <scope>NUCLEOTIDE SEQUENCE</scope>
    <source>
        <strain evidence="1">Expedition CK06-06</strain>
    </source>
</reference>
<comment type="caution">
    <text evidence="1">The sequence shown here is derived from an EMBL/GenBank/DDBJ whole genome shotgun (WGS) entry which is preliminary data.</text>
</comment>
<dbReference type="AlphaFoldDB" id="X1SKQ8"/>
<organism evidence="1">
    <name type="scientific">marine sediment metagenome</name>
    <dbReference type="NCBI Taxonomy" id="412755"/>
    <lineage>
        <taxon>unclassified sequences</taxon>
        <taxon>metagenomes</taxon>
        <taxon>ecological metagenomes</taxon>
    </lineage>
</organism>
<dbReference type="EMBL" id="BARW01017984">
    <property type="protein sequence ID" value="GAI93632.1"/>
    <property type="molecule type" value="Genomic_DNA"/>
</dbReference>
<accession>X1SKQ8</accession>
<protein>
    <submittedName>
        <fullName evidence="1">Uncharacterized protein</fullName>
    </submittedName>
</protein>
<gene>
    <name evidence="1" type="ORF">S12H4_30902</name>
</gene>